<dbReference type="InterPro" id="IPR031165">
    <property type="entry name" value="GNAT_YJDJ"/>
</dbReference>
<dbReference type="Proteomes" id="UP000249169">
    <property type="component" value="Unassembled WGS sequence"/>
</dbReference>
<dbReference type="PANTHER" id="PTHR31435">
    <property type="entry name" value="PROTEIN NATD1"/>
    <property type="match status" value="1"/>
</dbReference>
<dbReference type="PROSITE" id="PS51729">
    <property type="entry name" value="GNAT_YJDJ"/>
    <property type="match status" value="1"/>
</dbReference>
<reference evidence="2 3" key="1">
    <citation type="submission" date="2018-05" db="EMBL/GenBank/DDBJ databases">
        <title>Lujinxingia marina gen. nov. sp. nov., a new facultative anaerobic member of the class Deltaproteobacteria, and proposal of Lujinxingaceae fam. nov.</title>
        <authorList>
            <person name="Li C.-M."/>
        </authorList>
    </citation>
    <scope>NUCLEOTIDE SEQUENCE [LARGE SCALE GENOMIC DNA]</scope>
    <source>
        <strain evidence="2 3">B210</strain>
    </source>
</reference>
<dbReference type="PANTHER" id="PTHR31435:SF10">
    <property type="entry name" value="BSR4717 PROTEIN"/>
    <property type="match status" value="1"/>
</dbReference>
<dbReference type="EMBL" id="QHKO01000001">
    <property type="protein sequence ID" value="RAL25358.1"/>
    <property type="molecule type" value="Genomic_DNA"/>
</dbReference>
<evidence type="ECO:0000313" key="2">
    <source>
        <dbReference type="EMBL" id="RAL25358.1"/>
    </source>
</evidence>
<organism evidence="2 3">
    <name type="scientific">Lujinxingia litoralis</name>
    <dbReference type="NCBI Taxonomy" id="2211119"/>
    <lineage>
        <taxon>Bacteria</taxon>
        <taxon>Deltaproteobacteria</taxon>
        <taxon>Bradymonadales</taxon>
        <taxon>Lujinxingiaceae</taxon>
        <taxon>Lujinxingia</taxon>
    </lineage>
</organism>
<dbReference type="Pfam" id="PF14542">
    <property type="entry name" value="Acetyltransf_CG"/>
    <property type="match status" value="1"/>
</dbReference>
<dbReference type="Gene3D" id="3.40.630.30">
    <property type="match status" value="1"/>
</dbReference>
<dbReference type="RefSeq" id="WP_111728530.1">
    <property type="nucleotide sequence ID" value="NZ_QHKO01000001.1"/>
</dbReference>
<protein>
    <submittedName>
        <fullName evidence="2">GNAT family N-acetyltransferase</fullName>
    </submittedName>
</protein>
<sequence length="108" mass="12050">MSPTPPEFSHERHGPRGVIFLERRGQRLARVEYIHRAGEARLRITHTEVDQSLRGQGMARKLLEALGALAREQGLTLVPVCPAARAILRKTPELHDVLDASFLPDAEP</sequence>
<name>A0A328CBE8_9DELT</name>
<evidence type="ECO:0000259" key="1">
    <source>
        <dbReference type="PROSITE" id="PS51729"/>
    </source>
</evidence>
<comment type="caution">
    <text evidence="2">The sequence shown here is derived from an EMBL/GenBank/DDBJ whole genome shotgun (WGS) entry which is preliminary data.</text>
</comment>
<feature type="domain" description="N-acetyltransferase" evidence="1">
    <location>
        <begin position="11"/>
        <end position="99"/>
    </location>
</feature>
<dbReference type="SUPFAM" id="SSF55729">
    <property type="entry name" value="Acyl-CoA N-acyltransferases (Nat)"/>
    <property type="match status" value="1"/>
</dbReference>
<dbReference type="AlphaFoldDB" id="A0A328CBE8"/>
<dbReference type="InterPro" id="IPR016181">
    <property type="entry name" value="Acyl_CoA_acyltransferase"/>
</dbReference>
<dbReference type="GO" id="GO:0016740">
    <property type="term" value="F:transferase activity"/>
    <property type="evidence" value="ECO:0007669"/>
    <property type="project" value="UniProtKB-KW"/>
</dbReference>
<dbReference type="CDD" id="cd04301">
    <property type="entry name" value="NAT_SF"/>
    <property type="match status" value="1"/>
</dbReference>
<proteinExistence type="predicted"/>
<dbReference type="OrthoDB" id="9800945at2"/>
<keyword evidence="3" id="KW-1185">Reference proteome</keyword>
<evidence type="ECO:0000313" key="3">
    <source>
        <dbReference type="Proteomes" id="UP000249169"/>
    </source>
</evidence>
<accession>A0A328CBE8</accession>
<keyword evidence="2" id="KW-0808">Transferase</keyword>
<dbReference type="InterPro" id="IPR045057">
    <property type="entry name" value="Gcn5-rel_NAT"/>
</dbReference>
<gene>
    <name evidence="2" type="ORF">DL240_03870</name>
</gene>